<reference evidence="3" key="1">
    <citation type="journal article" date="2013" name="Nat. Genet.">
        <title>The duck genome and transcriptome provide insight into an avian influenza virus reservoir species.</title>
        <authorList>
            <person name="Huang Y."/>
            <person name="Li Y."/>
            <person name="Burt D.W."/>
            <person name="Chen H."/>
            <person name="Zhang Y."/>
            <person name="Qian W."/>
            <person name="Kim H."/>
            <person name="Gan S."/>
            <person name="Zhao Y."/>
            <person name="Li J."/>
            <person name="Yi K."/>
            <person name="Feng H."/>
            <person name="Zhu P."/>
            <person name="Li B."/>
            <person name="Liu Q."/>
            <person name="Fairley S."/>
            <person name="Magor K.E."/>
            <person name="Du Z."/>
            <person name="Hu X."/>
            <person name="Goodman L."/>
            <person name="Tafer H."/>
            <person name="Vignal A."/>
            <person name="Lee T."/>
            <person name="Kim K.W."/>
            <person name="Sheng Z."/>
            <person name="An Y."/>
            <person name="Searle S."/>
            <person name="Herrero J."/>
            <person name="Groenen M.A."/>
            <person name="Crooijmans R.P."/>
            <person name="Faraut T."/>
            <person name="Cai Q."/>
            <person name="Webster R.G."/>
            <person name="Aldridge J.R."/>
            <person name="Warren W.C."/>
            <person name="Bartschat S."/>
            <person name="Kehr S."/>
            <person name="Marz M."/>
            <person name="Stadler P.F."/>
            <person name="Smith J."/>
            <person name="Kraus R.H."/>
            <person name="Zhao Y."/>
            <person name="Ren L."/>
            <person name="Fei J."/>
            <person name="Morisson M."/>
            <person name="Kaiser P."/>
            <person name="Griffin D.K."/>
            <person name="Rao M."/>
            <person name="Pitel F."/>
            <person name="Wang J."/>
            <person name="Li N."/>
        </authorList>
    </citation>
    <scope>NUCLEOTIDE SEQUENCE [LARGE SCALE GENOMIC DNA]</scope>
</reference>
<accession>R0L151</accession>
<organism evidence="2 3">
    <name type="scientific">Anas platyrhynchos</name>
    <name type="common">Mallard</name>
    <name type="synonym">Anas boschas</name>
    <dbReference type="NCBI Taxonomy" id="8839"/>
    <lineage>
        <taxon>Eukaryota</taxon>
        <taxon>Metazoa</taxon>
        <taxon>Chordata</taxon>
        <taxon>Craniata</taxon>
        <taxon>Vertebrata</taxon>
        <taxon>Euteleostomi</taxon>
        <taxon>Archelosauria</taxon>
        <taxon>Archosauria</taxon>
        <taxon>Dinosauria</taxon>
        <taxon>Saurischia</taxon>
        <taxon>Theropoda</taxon>
        <taxon>Coelurosauria</taxon>
        <taxon>Aves</taxon>
        <taxon>Neognathae</taxon>
        <taxon>Galloanserae</taxon>
        <taxon>Anseriformes</taxon>
        <taxon>Anatidae</taxon>
        <taxon>Anatinae</taxon>
        <taxon>Anas</taxon>
    </lineage>
</organism>
<dbReference type="EMBL" id="KB744410">
    <property type="protein sequence ID" value="EOA95154.1"/>
    <property type="molecule type" value="Genomic_DNA"/>
</dbReference>
<keyword evidence="3" id="KW-1185">Reference proteome</keyword>
<name>R0L151_ANAPL</name>
<gene>
    <name evidence="2" type="ORF">Anapl_13873</name>
</gene>
<dbReference type="PROSITE" id="PS51257">
    <property type="entry name" value="PROKAR_LIPOPROTEIN"/>
    <property type="match status" value="1"/>
</dbReference>
<dbReference type="Proteomes" id="UP000296049">
    <property type="component" value="Unassembled WGS sequence"/>
</dbReference>
<sequence length="665" mass="71375">MAKGAAVGCLAAGAGGCSLAGAELLHEKARCKTTTGASMRKREACLKKTSLQEPEPVHVSCPKASGPPETPRRATALSRHLEGSEEGLRKGYEGGMRGRKSTTTTDLANLVKPLHLFIAQTLAGSMSWAKETAKVKPAPMSRTAVSHPLAATLREPPERAAGVGFAAEQPRGEGQEASAQGTLCVLALFPLAGELIRVAPLRDPPHCQVWLDLAGGFKPCCGRLIDRQIDNVIVRALFLYEMGLKMTPHPEGACPACLSLKYAKQRENTTEAAMDPRGFGKKTPLVVMFQPTLHHFCLALVQDPLRAPQDESWLQKDAGTRFLPSSQLALGCSWAGKSCVSPLEWHGLAQLRPCESFAPWASVTRVMGSTAAAAARDLLRQLREGGSGMERGTSPCLILGFSSGGFHRLCFHELCRGALLLPSIEAGVLRFCSTPGQCLGRERSPHRQLENGPPVNAKSLPVSGKFKPVKTLRGTAANKYDLSHPQAPPPPALCKLNFKFPPTLVPACPIPAGLVTHGSDFVACQMAVTCLLHVFEGRLRDGLGMASRGTPPNLNSGERKGKCKPYPFPKLLLSTTGTSKCLDRGGYIFVLRNLPGVELTGERECSSELSPGGLQEEKARRDMAALQKNKGLFLSRDLGSDYSRLEDSSSHLSCLLWGPQPFIPR</sequence>
<feature type="region of interest" description="Disordered" evidence="1">
    <location>
        <begin position="56"/>
        <end position="101"/>
    </location>
</feature>
<dbReference type="AlphaFoldDB" id="R0L151"/>
<evidence type="ECO:0000313" key="2">
    <source>
        <dbReference type="EMBL" id="EOA95154.1"/>
    </source>
</evidence>
<feature type="compositionally biased region" description="Basic and acidic residues" evidence="1">
    <location>
        <begin position="79"/>
        <end position="92"/>
    </location>
</feature>
<protein>
    <submittedName>
        <fullName evidence="2">Uncharacterized protein</fullName>
    </submittedName>
</protein>
<evidence type="ECO:0000256" key="1">
    <source>
        <dbReference type="SAM" id="MobiDB-lite"/>
    </source>
</evidence>
<evidence type="ECO:0000313" key="3">
    <source>
        <dbReference type="Proteomes" id="UP000296049"/>
    </source>
</evidence>
<proteinExistence type="predicted"/>